<evidence type="ECO:0000313" key="1">
    <source>
        <dbReference type="EMBL" id="EMD17172.1"/>
    </source>
</evidence>
<sequence length="105" mass="12452">MLFLTVGCRSQLQKTNTQFQGSYEKDKVQLIIKKVDDPKDAYYFIFKDKKMIYEDYVLKKKNQLVCDLEEEGVQIIFDLSQDIDVKIIGKMKDAEKIRGNYRRSK</sequence>
<organism evidence="1 2">
    <name type="scientific">Eggerthia catenaformis OT 569 = DSM 20559</name>
    <dbReference type="NCBI Taxonomy" id="999415"/>
    <lineage>
        <taxon>Bacteria</taxon>
        <taxon>Bacillati</taxon>
        <taxon>Bacillota</taxon>
        <taxon>Erysipelotrichia</taxon>
        <taxon>Erysipelotrichales</taxon>
        <taxon>Coprobacillaceae</taxon>
        <taxon>Eggerthia</taxon>
    </lineage>
</organism>
<dbReference type="BioCyc" id="ECAT999415-HMP:GTTI-563-MONOMER"/>
<proteinExistence type="predicted"/>
<dbReference type="STRING" id="999415.HMPREF9943_00543"/>
<dbReference type="Proteomes" id="UP000011758">
    <property type="component" value="Unassembled WGS sequence"/>
</dbReference>
<dbReference type="EMBL" id="AGEJ01000010">
    <property type="protein sequence ID" value="EMD17172.1"/>
    <property type="molecule type" value="Genomic_DNA"/>
</dbReference>
<reference evidence="1 2" key="1">
    <citation type="submission" date="2013-02" db="EMBL/GenBank/DDBJ databases">
        <title>The Genome Sequence of Lactobacillus catenaformis F0143.</title>
        <authorList>
            <consortium name="The Broad Institute Genome Sequencing Platform"/>
            <person name="Earl A."/>
            <person name="Ward D."/>
            <person name="Feldgarden M."/>
            <person name="Gevers D."/>
            <person name="Izard J."/>
            <person name="Blanton J.M."/>
            <person name="Mathney J."/>
            <person name="Dewhirst F.E."/>
            <person name="Young S.K."/>
            <person name="Zeng Q."/>
            <person name="Gargeya S."/>
            <person name="Fitzgerald M."/>
            <person name="Haas B."/>
            <person name="Abouelleil A."/>
            <person name="Alvarado L."/>
            <person name="Arachchi H.M."/>
            <person name="Berlin A."/>
            <person name="Chapman S.B."/>
            <person name="Gearin G."/>
            <person name="Goldberg J."/>
            <person name="Griggs A."/>
            <person name="Gujja S."/>
            <person name="Hansen M."/>
            <person name="Heiman D."/>
            <person name="Howarth C."/>
            <person name="Larimer J."/>
            <person name="Lui A."/>
            <person name="MacDonald P.J.P."/>
            <person name="McCowen C."/>
            <person name="Montmayeur A."/>
            <person name="Murphy C."/>
            <person name="Neiman D."/>
            <person name="Pearson M."/>
            <person name="Priest M."/>
            <person name="Roberts A."/>
            <person name="Saif S."/>
            <person name="Shea T."/>
            <person name="Sisk P."/>
            <person name="Stolte C."/>
            <person name="Sykes S."/>
            <person name="Wortman J."/>
            <person name="Nusbaum C."/>
            <person name="Birren B."/>
        </authorList>
    </citation>
    <scope>NUCLEOTIDE SEQUENCE [LARGE SCALE GENOMIC DNA]</scope>
    <source>
        <strain evidence="1 2">OT 569</strain>
    </source>
</reference>
<name>M2P9Y0_9FIRM</name>
<dbReference type="AlphaFoldDB" id="M2P9Y0"/>
<accession>M2P9Y0</accession>
<evidence type="ECO:0000313" key="2">
    <source>
        <dbReference type="Proteomes" id="UP000011758"/>
    </source>
</evidence>
<keyword evidence="2" id="KW-1185">Reference proteome</keyword>
<protein>
    <submittedName>
        <fullName evidence="1">Uncharacterized protein</fullName>
    </submittedName>
</protein>
<gene>
    <name evidence="1" type="ORF">HMPREF9943_00543</name>
</gene>
<comment type="caution">
    <text evidence="1">The sequence shown here is derived from an EMBL/GenBank/DDBJ whole genome shotgun (WGS) entry which is preliminary data.</text>
</comment>